<name>A0A510Y1J5_MARHA</name>
<dbReference type="AlphaFoldDB" id="A0A510Y1J5"/>
<gene>
    <name evidence="1" type="ORF">MHA01_00540</name>
</gene>
<evidence type="ECO:0008006" key="3">
    <source>
        <dbReference type="Google" id="ProtNLM"/>
    </source>
</evidence>
<dbReference type="RefSeq" id="WP_094907775.1">
    <property type="nucleotide sequence ID" value="NZ_BJUN01000001.1"/>
</dbReference>
<protein>
    <recommendedName>
        <fullName evidence="3">Phage ABA sandwich domain-containing protein</fullName>
    </recommendedName>
</protein>
<keyword evidence="2" id="KW-1185">Reference proteome</keyword>
<accession>A0A510Y1J5</accession>
<proteinExistence type="predicted"/>
<comment type="caution">
    <text evidence="1">The sequence shown here is derived from an EMBL/GenBank/DDBJ whole genome shotgun (WGS) entry which is preliminary data.</text>
</comment>
<evidence type="ECO:0000313" key="2">
    <source>
        <dbReference type="Proteomes" id="UP000321051"/>
    </source>
</evidence>
<dbReference type="Proteomes" id="UP000321051">
    <property type="component" value="Unassembled WGS sequence"/>
</dbReference>
<reference evidence="1 2" key="1">
    <citation type="submission" date="2019-07" db="EMBL/GenBank/DDBJ databases">
        <title>Whole genome shotgun sequence of Marinococcus halophilus NBRC 102359.</title>
        <authorList>
            <person name="Hosoyama A."/>
            <person name="Uohara A."/>
            <person name="Ohji S."/>
            <person name="Ichikawa N."/>
        </authorList>
    </citation>
    <scope>NUCLEOTIDE SEQUENCE [LARGE SCALE GENOMIC DNA]</scope>
    <source>
        <strain evidence="1 2">NBRC 102359</strain>
    </source>
</reference>
<evidence type="ECO:0000313" key="1">
    <source>
        <dbReference type="EMBL" id="GEK57149.1"/>
    </source>
</evidence>
<dbReference type="EMBL" id="BJUN01000001">
    <property type="protein sequence ID" value="GEK57149.1"/>
    <property type="molecule type" value="Genomic_DNA"/>
</dbReference>
<organism evidence="1 2">
    <name type="scientific">Marinococcus halophilus</name>
    <dbReference type="NCBI Taxonomy" id="1371"/>
    <lineage>
        <taxon>Bacteria</taxon>
        <taxon>Bacillati</taxon>
        <taxon>Bacillota</taxon>
        <taxon>Bacilli</taxon>
        <taxon>Bacillales</taxon>
        <taxon>Bacillaceae</taxon>
        <taxon>Marinococcus</taxon>
    </lineage>
</organism>
<sequence length="126" mass="14259">MNGELGEYATQIDKMEGGKALDEEVAKKLLGFKRSTIFRQITDEQGNEVAKTNWLAENGKPVLVPPVSHNVEMATVLLEDLGYPLEFSFDGEKYYSEYSWNVFVGKTLGEVLAKRLLFELEAEKHE</sequence>